<evidence type="ECO:0000256" key="3">
    <source>
        <dbReference type="ARBA" id="ARBA00022448"/>
    </source>
</evidence>
<comment type="caution">
    <text evidence="8">The sequence shown here is derived from an EMBL/GenBank/DDBJ whole genome shotgun (WGS) entry which is preliminary data.</text>
</comment>
<evidence type="ECO:0000313" key="9">
    <source>
        <dbReference type="Proteomes" id="UP001149822"/>
    </source>
</evidence>
<dbReference type="InterPro" id="IPR006311">
    <property type="entry name" value="TAT_signal"/>
</dbReference>
<organism evidence="8 9">
    <name type="scientific">Paracoccus benzoatiresistens</name>
    <dbReference type="NCBI Taxonomy" id="2997341"/>
    <lineage>
        <taxon>Bacteria</taxon>
        <taxon>Pseudomonadati</taxon>
        <taxon>Pseudomonadota</taxon>
        <taxon>Alphaproteobacteria</taxon>
        <taxon>Rhodobacterales</taxon>
        <taxon>Paracoccaceae</taxon>
        <taxon>Paracoccus</taxon>
    </lineage>
</organism>
<keyword evidence="4" id="KW-0408">Iron</keyword>
<dbReference type="PROSITE" id="PS51318">
    <property type="entry name" value="TAT"/>
    <property type="match status" value="1"/>
</dbReference>
<sequence length="306" mass="32808">MVKPLDGRGASARRPHRRAFLSAAGAILAAGLPLRAAPPAPRLAAIDWAMLETAAAIGRMPVAAAELVRFRADVIEPAIPGHVTDLGLRGAPNFELLQLTRPDLILSSPYYTHYEGRLRDIAPVLSLPFFTPGEPPFPKALAALTLLADAIGDTAAGRRTVTETETALDALALRLAPFRDRPVALVEIGDARHMRVFGFDSLFGSTLERLGLRNAWTDKTQFSFLAPVPIERLAGMPDARLVNIGTLPPAAGRGLSRSILWRALPPVAERRTYLLPDTNAFGAIPAALRFATLLARAFETGPEAIA</sequence>
<dbReference type="RefSeq" id="WP_268941338.1">
    <property type="nucleotide sequence ID" value="NZ_JAPTYD010000006.1"/>
</dbReference>
<keyword evidence="3" id="KW-0813">Transport</keyword>
<dbReference type="Gene3D" id="3.40.50.1980">
    <property type="entry name" value="Nitrogenase molybdenum iron protein domain"/>
    <property type="match status" value="2"/>
</dbReference>
<keyword evidence="9" id="KW-1185">Reference proteome</keyword>
<reference evidence="8" key="1">
    <citation type="submission" date="2022-12" db="EMBL/GenBank/DDBJ databases">
        <title>Paracoccus sp. EF6 isolated from a lake water.</title>
        <authorList>
            <person name="Liu H."/>
        </authorList>
    </citation>
    <scope>NUCLEOTIDE SEQUENCE</scope>
    <source>
        <strain evidence="8">EF6</strain>
    </source>
</reference>
<gene>
    <name evidence="8" type="ORF">OU682_06895</name>
</gene>
<dbReference type="PRINTS" id="PR01715">
    <property type="entry name" value="FERRIBNDNGPP"/>
</dbReference>
<feature type="signal peptide" evidence="6">
    <location>
        <begin position="1"/>
        <end position="36"/>
    </location>
</feature>
<keyword evidence="4" id="KW-0406">Ion transport</keyword>
<accession>A0ABT4J2K6</accession>
<proteinExistence type="inferred from homology"/>
<evidence type="ECO:0000256" key="2">
    <source>
        <dbReference type="ARBA" id="ARBA00008814"/>
    </source>
</evidence>
<keyword evidence="4" id="KW-0410">Iron transport</keyword>
<feature type="domain" description="Fe/B12 periplasmic-binding" evidence="7">
    <location>
        <begin position="42"/>
        <end position="306"/>
    </location>
</feature>
<dbReference type="InterPro" id="IPR051313">
    <property type="entry name" value="Bact_iron-sidero_bind"/>
</dbReference>
<dbReference type="InterPro" id="IPR002491">
    <property type="entry name" value="ABC_transptr_periplasmic_BD"/>
</dbReference>
<dbReference type="Pfam" id="PF01497">
    <property type="entry name" value="Peripla_BP_2"/>
    <property type="match status" value="1"/>
</dbReference>
<keyword evidence="5 6" id="KW-0732">Signal</keyword>
<dbReference type="PANTHER" id="PTHR30532">
    <property type="entry name" value="IRON III DICITRATE-BINDING PERIPLASMIC PROTEIN"/>
    <property type="match status" value="1"/>
</dbReference>
<evidence type="ECO:0000259" key="7">
    <source>
        <dbReference type="PROSITE" id="PS50983"/>
    </source>
</evidence>
<name>A0ABT4J2K6_9RHOB</name>
<dbReference type="Proteomes" id="UP001149822">
    <property type="component" value="Unassembled WGS sequence"/>
</dbReference>
<dbReference type="PROSITE" id="PS50983">
    <property type="entry name" value="FE_B12_PBP"/>
    <property type="match status" value="1"/>
</dbReference>
<comment type="subcellular location">
    <subcellularLocation>
        <location evidence="1">Cell envelope</location>
    </subcellularLocation>
</comment>
<evidence type="ECO:0000256" key="5">
    <source>
        <dbReference type="ARBA" id="ARBA00022729"/>
    </source>
</evidence>
<evidence type="ECO:0000256" key="4">
    <source>
        <dbReference type="ARBA" id="ARBA00022496"/>
    </source>
</evidence>
<dbReference type="EMBL" id="JAPTYD010000006">
    <property type="protein sequence ID" value="MCZ0961342.1"/>
    <property type="molecule type" value="Genomic_DNA"/>
</dbReference>
<feature type="chain" id="PRO_5046901439" evidence="6">
    <location>
        <begin position="37"/>
        <end position="306"/>
    </location>
</feature>
<comment type="similarity">
    <text evidence="2">Belongs to the bacterial solute-binding protein 8 family.</text>
</comment>
<protein>
    <submittedName>
        <fullName evidence="8">ABC transporter substrate-binding protein</fullName>
    </submittedName>
</protein>
<dbReference type="SUPFAM" id="SSF53807">
    <property type="entry name" value="Helical backbone' metal receptor"/>
    <property type="match status" value="1"/>
</dbReference>
<dbReference type="PANTHER" id="PTHR30532:SF1">
    <property type="entry name" value="IRON(3+)-HYDROXAMATE-BINDING PROTEIN FHUD"/>
    <property type="match status" value="1"/>
</dbReference>
<evidence type="ECO:0000313" key="8">
    <source>
        <dbReference type="EMBL" id="MCZ0961342.1"/>
    </source>
</evidence>
<evidence type="ECO:0000256" key="1">
    <source>
        <dbReference type="ARBA" id="ARBA00004196"/>
    </source>
</evidence>
<evidence type="ECO:0000256" key="6">
    <source>
        <dbReference type="SAM" id="SignalP"/>
    </source>
</evidence>